<dbReference type="Pfam" id="PF01258">
    <property type="entry name" value="zf-dskA_traR"/>
    <property type="match status" value="1"/>
</dbReference>
<evidence type="ECO:0000256" key="2">
    <source>
        <dbReference type="ARBA" id="ARBA00022771"/>
    </source>
</evidence>
<evidence type="ECO:0000313" key="6">
    <source>
        <dbReference type="EMBL" id="NYS80177.1"/>
    </source>
</evidence>
<dbReference type="GO" id="GO:0008270">
    <property type="term" value="F:zinc ion binding"/>
    <property type="evidence" value="ECO:0007669"/>
    <property type="project" value="UniProtKB-KW"/>
</dbReference>
<keyword evidence="7" id="KW-1185">Reference proteome</keyword>
<keyword evidence="1" id="KW-0479">Metal-binding</keyword>
<evidence type="ECO:0000259" key="5">
    <source>
        <dbReference type="Pfam" id="PF01258"/>
    </source>
</evidence>
<dbReference type="RefSeq" id="WP_179917247.1">
    <property type="nucleotide sequence ID" value="NZ_JACCDE010000043.1"/>
</dbReference>
<evidence type="ECO:0000256" key="3">
    <source>
        <dbReference type="ARBA" id="ARBA00022833"/>
    </source>
</evidence>
<feature type="domain" description="Zinc finger DksA/TraR C4-type" evidence="5">
    <location>
        <begin position="79"/>
        <end position="106"/>
    </location>
</feature>
<dbReference type="PROSITE" id="PS51128">
    <property type="entry name" value="ZF_DKSA_2"/>
    <property type="match status" value="1"/>
</dbReference>
<dbReference type="SUPFAM" id="SSF57716">
    <property type="entry name" value="Glucocorticoid receptor-like (DNA-binding domain)"/>
    <property type="match status" value="1"/>
</dbReference>
<dbReference type="Gene3D" id="1.20.120.910">
    <property type="entry name" value="DksA, coiled-coil domain"/>
    <property type="match status" value="1"/>
</dbReference>
<feature type="zinc finger region" description="dksA C4-type" evidence="4">
    <location>
        <begin position="81"/>
        <end position="105"/>
    </location>
</feature>
<proteinExistence type="predicted"/>
<sequence>MSTQDRKALLDSLRLELKSRIHHYEDHQHRSSGALNKDLDDQALEVQNDEVVARLEEEARVELVQTERALERIAAQVGDRCEECGNPIEPERLEALPYTTRCKSCADL</sequence>
<dbReference type="PANTHER" id="PTHR33823:SF4">
    <property type="entry name" value="GENERAL STRESS PROTEIN 16O"/>
    <property type="match status" value="1"/>
</dbReference>
<organism evidence="6 7">
    <name type="scientific">Vreelandella glaciei</name>
    <dbReference type="NCBI Taxonomy" id="186761"/>
    <lineage>
        <taxon>Bacteria</taxon>
        <taxon>Pseudomonadati</taxon>
        <taxon>Pseudomonadota</taxon>
        <taxon>Gammaproteobacteria</taxon>
        <taxon>Oceanospirillales</taxon>
        <taxon>Halomonadaceae</taxon>
        <taxon>Vreelandella</taxon>
    </lineage>
</organism>
<protein>
    <submittedName>
        <fullName evidence="6">TraR/DksA C4-type zinc finger protein</fullName>
    </submittedName>
</protein>
<name>A0A7Z0S0A0_9GAMM</name>
<dbReference type="Proteomes" id="UP000526892">
    <property type="component" value="Unassembled WGS sequence"/>
</dbReference>
<dbReference type="PROSITE" id="PS01102">
    <property type="entry name" value="ZF_DKSA_1"/>
    <property type="match status" value="1"/>
</dbReference>
<dbReference type="InterPro" id="IPR020458">
    <property type="entry name" value="Znf_DskA_TraR_CS"/>
</dbReference>
<keyword evidence="2" id="KW-0863">Zinc-finger</keyword>
<reference evidence="6 7" key="1">
    <citation type="journal article" date="2003" name="Extremophiles">
        <title>Halomonas glaciei sp. nov. isolated from fast ice of Adelie Land, Antarctica.</title>
        <authorList>
            <person name="Reddy G.S."/>
            <person name="Raghavan P.U."/>
            <person name="Sarita N.B."/>
            <person name="Prakash J.S."/>
            <person name="Nagesh N."/>
            <person name="Delille D."/>
            <person name="Shivaji S."/>
        </authorList>
    </citation>
    <scope>NUCLEOTIDE SEQUENCE [LARGE SCALE GENOMIC DNA]</scope>
    <source>
        <strain evidence="6 7">DD39</strain>
    </source>
</reference>
<dbReference type="PANTHER" id="PTHR33823">
    <property type="entry name" value="RNA POLYMERASE-BINDING TRANSCRIPTION FACTOR DKSA-RELATED"/>
    <property type="match status" value="1"/>
</dbReference>
<accession>A0A7Z0S0A0</accession>
<gene>
    <name evidence="6" type="ORF">HZS80_21170</name>
</gene>
<evidence type="ECO:0000256" key="4">
    <source>
        <dbReference type="PROSITE-ProRule" id="PRU00510"/>
    </source>
</evidence>
<dbReference type="AlphaFoldDB" id="A0A7Z0S0A0"/>
<evidence type="ECO:0000256" key="1">
    <source>
        <dbReference type="ARBA" id="ARBA00022723"/>
    </source>
</evidence>
<dbReference type="EMBL" id="JACCDE010000043">
    <property type="protein sequence ID" value="NYS80177.1"/>
    <property type="molecule type" value="Genomic_DNA"/>
</dbReference>
<evidence type="ECO:0000313" key="7">
    <source>
        <dbReference type="Proteomes" id="UP000526892"/>
    </source>
</evidence>
<comment type="caution">
    <text evidence="6">The sequence shown here is derived from an EMBL/GenBank/DDBJ whole genome shotgun (WGS) entry which is preliminary data.</text>
</comment>
<dbReference type="InterPro" id="IPR000962">
    <property type="entry name" value="Znf_DskA_TraR"/>
</dbReference>
<keyword evidence="3" id="KW-0862">Zinc</keyword>